<comment type="caution">
    <text evidence="2">The sequence shown here is derived from an EMBL/GenBank/DDBJ whole genome shotgun (WGS) entry which is preliminary data.</text>
</comment>
<dbReference type="GO" id="GO:0003677">
    <property type="term" value="F:DNA binding"/>
    <property type="evidence" value="ECO:0007669"/>
    <property type="project" value="InterPro"/>
</dbReference>
<sequence length="81" mass="9198">MKKLKFEYLPLDKIDISISNVRKTNLKEGIDELANSIKEIGVQQPIVVSTKGERYELIIGQRRYLACKKIGKKEIPALIAV</sequence>
<dbReference type="NCBIfam" id="TIGR00180">
    <property type="entry name" value="parB_part"/>
    <property type="match status" value="1"/>
</dbReference>
<evidence type="ECO:0000259" key="1">
    <source>
        <dbReference type="SMART" id="SM00470"/>
    </source>
</evidence>
<accession>X1LP26</accession>
<dbReference type="GO" id="GO:0005694">
    <property type="term" value="C:chromosome"/>
    <property type="evidence" value="ECO:0007669"/>
    <property type="project" value="TreeGrafter"/>
</dbReference>
<dbReference type="GO" id="GO:0007059">
    <property type="term" value="P:chromosome segregation"/>
    <property type="evidence" value="ECO:0007669"/>
    <property type="project" value="TreeGrafter"/>
</dbReference>
<proteinExistence type="predicted"/>
<gene>
    <name evidence="2" type="ORF">S06H3_14609</name>
</gene>
<dbReference type="EMBL" id="BARV01007149">
    <property type="protein sequence ID" value="GAI04140.1"/>
    <property type="molecule type" value="Genomic_DNA"/>
</dbReference>
<dbReference type="Pfam" id="PF02195">
    <property type="entry name" value="ParB_N"/>
    <property type="match status" value="1"/>
</dbReference>
<dbReference type="SMART" id="SM00470">
    <property type="entry name" value="ParB"/>
    <property type="match status" value="1"/>
</dbReference>
<dbReference type="InterPro" id="IPR036086">
    <property type="entry name" value="ParB/Sulfiredoxin_sf"/>
</dbReference>
<dbReference type="InterPro" id="IPR050336">
    <property type="entry name" value="Chromosome_partition/occlusion"/>
</dbReference>
<organism evidence="2">
    <name type="scientific">marine sediment metagenome</name>
    <dbReference type="NCBI Taxonomy" id="412755"/>
    <lineage>
        <taxon>unclassified sequences</taxon>
        <taxon>metagenomes</taxon>
        <taxon>ecological metagenomes</taxon>
    </lineage>
</organism>
<dbReference type="InterPro" id="IPR004437">
    <property type="entry name" value="ParB/RepB/Spo0J"/>
</dbReference>
<dbReference type="SUPFAM" id="SSF110849">
    <property type="entry name" value="ParB/Sulfiredoxin"/>
    <property type="match status" value="1"/>
</dbReference>
<name>X1LP26_9ZZZZ</name>
<dbReference type="AlphaFoldDB" id="X1LP26"/>
<feature type="non-terminal residue" evidence="2">
    <location>
        <position position="81"/>
    </location>
</feature>
<dbReference type="PANTHER" id="PTHR33375:SF1">
    <property type="entry name" value="CHROMOSOME-PARTITIONING PROTEIN PARB-RELATED"/>
    <property type="match status" value="1"/>
</dbReference>
<evidence type="ECO:0000313" key="2">
    <source>
        <dbReference type="EMBL" id="GAI04140.1"/>
    </source>
</evidence>
<protein>
    <recommendedName>
        <fullName evidence="1">ParB-like N-terminal domain-containing protein</fullName>
    </recommendedName>
</protein>
<dbReference type="Gene3D" id="3.90.1530.30">
    <property type="match status" value="1"/>
</dbReference>
<dbReference type="PANTHER" id="PTHR33375">
    <property type="entry name" value="CHROMOSOME-PARTITIONING PROTEIN PARB-RELATED"/>
    <property type="match status" value="1"/>
</dbReference>
<reference evidence="2" key="1">
    <citation type="journal article" date="2014" name="Front. Microbiol.">
        <title>High frequency of phylogenetically diverse reductive dehalogenase-homologous genes in deep subseafloor sedimentary metagenomes.</title>
        <authorList>
            <person name="Kawai M."/>
            <person name="Futagami T."/>
            <person name="Toyoda A."/>
            <person name="Takaki Y."/>
            <person name="Nishi S."/>
            <person name="Hori S."/>
            <person name="Arai W."/>
            <person name="Tsubouchi T."/>
            <person name="Morono Y."/>
            <person name="Uchiyama I."/>
            <person name="Ito T."/>
            <person name="Fujiyama A."/>
            <person name="Inagaki F."/>
            <person name="Takami H."/>
        </authorList>
    </citation>
    <scope>NUCLEOTIDE SEQUENCE</scope>
    <source>
        <strain evidence="2">Expedition CK06-06</strain>
    </source>
</reference>
<dbReference type="InterPro" id="IPR003115">
    <property type="entry name" value="ParB_N"/>
</dbReference>
<feature type="domain" description="ParB-like N-terminal" evidence="1">
    <location>
        <begin position="7"/>
        <end position="81"/>
    </location>
</feature>